<dbReference type="STRING" id="888832.HMPREF9420_0299"/>
<evidence type="ECO:0008006" key="4">
    <source>
        <dbReference type="Google" id="ProtNLM"/>
    </source>
</evidence>
<evidence type="ECO:0000313" key="3">
    <source>
        <dbReference type="Proteomes" id="UP000003874"/>
    </source>
</evidence>
<organism evidence="2 3">
    <name type="scientific">Segatella salivae DSM 15606</name>
    <dbReference type="NCBI Taxonomy" id="888832"/>
    <lineage>
        <taxon>Bacteria</taxon>
        <taxon>Pseudomonadati</taxon>
        <taxon>Bacteroidota</taxon>
        <taxon>Bacteroidia</taxon>
        <taxon>Bacteroidales</taxon>
        <taxon>Prevotellaceae</taxon>
        <taxon>Segatella</taxon>
    </lineage>
</organism>
<keyword evidence="1" id="KW-0472">Membrane</keyword>
<proteinExistence type="predicted"/>
<comment type="caution">
    <text evidence="2">The sequence shown here is derived from an EMBL/GenBank/DDBJ whole genome shotgun (WGS) entry which is preliminary data.</text>
</comment>
<evidence type="ECO:0000313" key="2">
    <source>
        <dbReference type="EMBL" id="EFV05569.1"/>
    </source>
</evidence>
<dbReference type="Proteomes" id="UP000003874">
    <property type="component" value="Unassembled WGS sequence"/>
</dbReference>
<dbReference type="HOGENOM" id="CLU_210374_1_0_10"/>
<gene>
    <name evidence="2" type="ORF">HMPREF9420_0299</name>
</gene>
<keyword evidence="3" id="KW-1185">Reference proteome</keyword>
<reference evidence="2 3" key="1">
    <citation type="submission" date="2010-12" db="EMBL/GenBank/DDBJ databases">
        <authorList>
            <person name="Muzny D."/>
            <person name="Qin X."/>
            <person name="Deng J."/>
            <person name="Jiang H."/>
            <person name="Liu Y."/>
            <person name="Qu J."/>
            <person name="Song X.-Z."/>
            <person name="Zhang L."/>
            <person name="Thornton R."/>
            <person name="Coyle M."/>
            <person name="Francisco L."/>
            <person name="Jackson L."/>
            <person name="Javaid M."/>
            <person name="Korchina V."/>
            <person name="Kovar C."/>
            <person name="Mata R."/>
            <person name="Mathew T."/>
            <person name="Ngo R."/>
            <person name="Nguyen L."/>
            <person name="Nguyen N."/>
            <person name="Okwuonu G."/>
            <person name="Ongeri F."/>
            <person name="Pham C."/>
            <person name="Simmons D."/>
            <person name="Wilczek-Boney K."/>
            <person name="Hale W."/>
            <person name="Jakkamsetti A."/>
            <person name="Pham P."/>
            <person name="Ruth R."/>
            <person name="San Lucas F."/>
            <person name="Warren J."/>
            <person name="Zhang J."/>
            <person name="Zhao Z."/>
            <person name="Zhou C."/>
            <person name="Zhu D."/>
            <person name="Lee S."/>
            <person name="Bess C."/>
            <person name="Blankenburg K."/>
            <person name="Forbes L."/>
            <person name="Fu Q."/>
            <person name="Gubbala S."/>
            <person name="Hirani K."/>
            <person name="Jayaseelan J.C."/>
            <person name="Lara F."/>
            <person name="Munidasa M."/>
            <person name="Palculict T."/>
            <person name="Patil S."/>
            <person name="Pu L.-L."/>
            <person name="Saada N."/>
            <person name="Tang L."/>
            <person name="Weissenberger G."/>
            <person name="Zhu Y."/>
            <person name="Hemphill L."/>
            <person name="Shang Y."/>
            <person name="Youmans B."/>
            <person name="Ayvaz T."/>
            <person name="Ross M."/>
            <person name="Santibanez J."/>
            <person name="Aqrawi P."/>
            <person name="Gross S."/>
            <person name="Joshi V."/>
            <person name="Fowler G."/>
            <person name="Nazareth L."/>
            <person name="Reid J."/>
            <person name="Worley K."/>
            <person name="Petrosino J."/>
            <person name="Highlander S."/>
            <person name="Gibbs R."/>
        </authorList>
    </citation>
    <scope>NUCLEOTIDE SEQUENCE [LARGE SCALE GENOMIC DNA]</scope>
    <source>
        <strain evidence="2 3">DSM 15606</strain>
    </source>
</reference>
<keyword evidence="1" id="KW-1133">Transmembrane helix</keyword>
<evidence type="ECO:0000256" key="1">
    <source>
        <dbReference type="SAM" id="Phobius"/>
    </source>
</evidence>
<feature type="transmembrane region" description="Helical" evidence="1">
    <location>
        <begin position="28"/>
        <end position="46"/>
    </location>
</feature>
<protein>
    <recommendedName>
        <fullName evidence="4">Sulfate transporter</fullName>
    </recommendedName>
</protein>
<accession>E6MLD2</accession>
<sequence length="49" mass="5606">MNHFAEYIFMLLIIVVGIFIVKKVTSCLFKIIIAVVFVAILAWLYLSSN</sequence>
<dbReference type="EMBL" id="AEQO01000025">
    <property type="protein sequence ID" value="EFV05569.1"/>
    <property type="molecule type" value="Genomic_DNA"/>
</dbReference>
<feature type="transmembrane region" description="Helical" evidence="1">
    <location>
        <begin position="6"/>
        <end position="21"/>
    </location>
</feature>
<dbReference type="AlphaFoldDB" id="E6MLD2"/>
<name>E6MLD2_9BACT</name>
<keyword evidence="1" id="KW-0812">Transmembrane</keyword>